<reference evidence="7 8" key="1">
    <citation type="submission" date="2019-03" db="EMBL/GenBank/DDBJ databases">
        <title>Roseomonas sp. a novel Roseomonas species isolated from Sea whip Gorgonian.</title>
        <authorList>
            <person name="Li F."/>
            <person name="Pan X."/>
            <person name="Huang S."/>
            <person name="Li Z."/>
            <person name="Meng B."/>
        </authorList>
    </citation>
    <scope>NUCLEOTIDE SEQUENCE [LARGE SCALE GENOMIC DNA]</scope>
    <source>
        <strain evidence="7 8">M0104</strain>
    </source>
</reference>
<feature type="transmembrane region" description="Helical" evidence="5">
    <location>
        <begin position="379"/>
        <end position="401"/>
    </location>
</feature>
<dbReference type="SUPFAM" id="SSF103473">
    <property type="entry name" value="MFS general substrate transporter"/>
    <property type="match status" value="1"/>
</dbReference>
<dbReference type="AlphaFoldDB" id="A0A845BLB7"/>
<evidence type="ECO:0000313" key="7">
    <source>
        <dbReference type="EMBL" id="MXP64199.1"/>
    </source>
</evidence>
<name>A0A845BLB7_9PROT</name>
<keyword evidence="3 5" id="KW-0472">Membrane</keyword>
<feature type="transmembrane region" description="Helical" evidence="5">
    <location>
        <begin position="161"/>
        <end position="180"/>
    </location>
</feature>
<feature type="compositionally biased region" description="Low complexity" evidence="4">
    <location>
        <begin position="430"/>
        <end position="441"/>
    </location>
</feature>
<evidence type="ECO:0000256" key="2">
    <source>
        <dbReference type="ARBA" id="ARBA00022989"/>
    </source>
</evidence>
<dbReference type="InterPro" id="IPR052952">
    <property type="entry name" value="MFS-Transporter"/>
</dbReference>
<dbReference type="Proteomes" id="UP000460715">
    <property type="component" value="Unassembled WGS sequence"/>
</dbReference>
<evidence type="ECO:0000313" key="8">
    <source>
        <dbReference type="Proteomes" id="UP000460715"/>
    </source>
</evidence>
<evidence type="ECO:0000256" key="3">
    <source>
        <dbReference type="ARBA" id="ARBA00023136"/>
    </source>
</evidence>
<feature type="transmembrane region" description="Helical" evidence="5">
    <location>
        <begin position="354"/>
        <end position="373"/>
    </location>
</feature>
<dbReference type="InterPro" id="IPR020846">
    <property type="entry name" value="MFS_dom"/>
</dbReference>
<protein>
    <submittedName>
        <fullName evidence="7">MFS transporter</fullName>
    </submittedName>
</protein>
<dbReference type="EMBL" id="SNVJ01000010">
    <property type="protein sequence ID" value="MXP64199.1"/>
    <property type="molecule type" value="Genomic_DNA"/>
</dbReference>
<dbReference type="PROSITE" id="PS50850">
    <property type="entry name" value="MFS"/>
    <property type="match status" value="1"/>
</dbReference>
<keyword evidence="2 5" id="KW-1133">Transmembrane helix</keyword>
<feature type="transmembrane region" description="Helical" evidence="5">
    <location>
        <begin position="220"/>
        <end position="245"/>
    </location>
</feature>
<organism evidence="7 8">
    <name type="scientific">Teichococcus coralli</name>
    <dbReference type="NCBI Taxonomy" id="2545983"/>
    <lineage>
        <taxon>Bacteria</taxon>
        <taxon>Pseudomonadati</taxon>
        <taxon>Pseudomonadota</taxon>
        <taxon>Alphaproteobacteria</taxon>
        <taxon>Acetobacterales</taxon>
        <taxon>Roseomonadaceae</taxon>
        <taxon>Roseomonas</taxon>
    </lineage>
</organism>
<evidence type="ECO:0000259" key="6">
    <source>
        <dbReference type="PROSITE" id="PS50850"/>
    </source>
</evidence>
<feature type="transmembrane region" description="Helical" evidence="5">
    <location>
        <begin position="44"/>
        <end position="63"/>
    </location>
</feature>
<dbReference type="OrthoDB" id="7488909at2"/>
<dbReference type="InterPro" id="IPR036259">
    <property type="entry name" value="MFS_trans_sf"/>
</dbReference>
<proteinExistence type="predicted"/>
<dbReference type="PANTHER" id="PTHR23527:SF1">
    <property type="entry name" value="BLL3282 PROTEIN"/>
    <property type="match status" value="1"/>
</dbReference>
<feature type="transmembrane region" description="Helical" evidence="5">
    <location>
        <begin position="257"/>
        <end position="275"/>
    </location>
</feature>
<evidence type="ECO:0000256" key="5">
    <source>
        <dbReference type="SAM" id="Phobius"/>
    </source>
</evidence>
<feature type="domain" description="Major facilitator superfamily (MFS) profile" evidence="6">
    <location>
        <begin position="1"/>
        <end position="406"/>
    </location>
</feature>
<feature type="region of interest" description="Disordered" evidence="4">
    <location>
        <begin position="412"/>
        <end position="466"/>
    </location>
</feature>
<gene>
    <name evidence="7" type="ORF">E0493_12680</name>
</gene>
<feature type="compositionally biased region" description="Pro residues" evidence="4">
    <location>
        <begin position="456"/>
        <end position="466"/>
    </location>
</feature>
<keyword evidence="1 5" id="KW-0812">Transmembrane</keyword>
<accession>A0A845BLB7</accession>
<feature type="transmembrane region" description="Helical" evidence="5">
    <location>
        <begin position="95"/>
        <end position="116"/>
    </location>
</feature>
<keyword evidence="8" id="KW-1185">Reference proteome</keyword>
<feature type="transmembrane region" description="Helical" evidence="5">
    <location>
        <begin position="287"/>
        <end position="308"/>
    </location>
</feature>
<dbReference type="PANTHER" id="PTHR23527">
    <property type="entry name" value="BLL3282 PROTEIN"/>
    <property type="match status" value="1"/>
</dbReference>
<comment type="caution">
    <text evidence="7">The sequence shown here is derived from an EMBL/GenBank/DDBJ whole genome shotgun (WGS) entry which is preliminary data.</text>
</comment>
<dbReference type="Gene3D" id="1.20.1250.20">
    <property type="entry name" value="MFS general substrate transporter like domains"/>
    <property type="match status" value="2"/>
</dbReference>
<feature type="transmembrane region" description="Helical" evidence="5">
    <location>
        <begin position="314"/>
        <end position="333"/>
    </location>
</feature>
<evidence type="ECO:0000256" key="1">
    <source>
        <dbReference type="ARBA" id="ARBA00022692"/>
    </source>
</evidence>
<dbReference type="Pfam" id="PF07690">
    <property type="entry name" value="MFS_1"/>
    <property type="match status" value="1"/>
</dbReference>
<dbReference type="InterPro" id="IPR011701">
    <property type="entry name" value="MFS"/>
</dbReference>
<sequence>MLPLWASALIATLIVQTVSSFASIAIPLLGPPLMARAGLPPESIGFVSALLSAGICWFLACGGPMLGNFGAIRALQIGLGCMALGLFLLSQPLGLLSLLGALAIGFGTGPNTPAGSQILIRAAPPRHRTLIFSIKQAGVPLGGALAGLTIAPLVVSQGLTATLWSVVGMVLATILVAQPFRRLLDSERGAGRPGWGRALFAPAALLRSVRILRTHPSLPLLTALGASFSVMQACLMAFIATYMVAAHGASLAEAGRIVAVMQGASMVGRVVLGWAADRMGNALRHLVVQSVVSALAVALLLAVGGAGPSALPSWALYFCAALVGFTAIGWNGVHIAELARVAPAGLVSDVTSAASLFGFLGSICGPLAFTALVGWSGSYAAAFLAAAGQLAAFGLLSVLFLRRGAEPAMAVTPPAPERPFAAPRHPPSVPAAAAPAAGPSRAARERRIAPRHAARRPPPAPPPRRR</sequence>
<evidence type="ECO:0000256" key="4">
    <source>
        <dbReference type="SAM" id="MobiDB-lite"/>
    </source>
</evidence>
<dbReference type="GO" id="GO:0022857">
    <property type="term" value="F:transmembrane transporter activity"/>
    <property type="evidence" value="ECO:0007669"/>
    <property type="project" value="InterPro"/>
</dbReference>